<reference evidence="2 3" key="1">
    <citation type="journal article" date="2014" name="Genome Biol. Evol.">
        <title>The secreted proteins of Achlya hypogyna and Thraustotheca clavata identify the ancestral oomycete secretome and reveal gene acquisitions by horizontal gene transfer.</title>
        <authorList>
            <person name="Misner I."/>
            <person name="Blouin N."/>
            <person name="Leonard G."/>
            <person name="Richards T.A."/>
            <person name="Lane C.E."/>
        </authorList>
    </citation>
    <scope>NUCLEOTIDE SEQUENCE [LARGE SCALE GENOMIC DNA]</scope>
    <source>
        <strain evidence="2 3">ATCC 48635</strain>
    </source>
</reference>
<accession>A0A1V9ZEF0</accession>
<feature type="transmembrane region" description="Helical" evidence="1">
    <location>
        <begin position="684"/>
        <end position="705"/>
    </location>
</feature>
<proteinExistence type="predicted"/>
<keyword evidence="1" id="KW-0812">Transmembrane</keyword>
<evidence type="ECO:0000256" key="1">
    <source>
        <dbReference type="SAM" id="Phobius"/>
    </source>
</evidence>
<sequence length="1715" mass="188082">MALATRGAGPLNLLGRNVSILKNYTVTPSYASVYPTYVRLLVLTEFTTIQYAVTNLRTLSPSWSMRMNTQCCWVDFNQTFEVAHTAGRQRRCELRYKANGAVYYEAILRNQVWTKWITTWGNYFSIALELGLRESLAGRRWLATTAAALNSTTASQEMAYWNDSGIAYFQLQWLNRWSTGISESMTIENALGWKQQYTTKNIPRMTGPWTTLILFWLPYNDLWVLNIMNRSAIRGTSNYYAANNSAPAINLEAWSGFVMPTPGCSLLSSAIGPMPSVDTYYIAPPPALISLYEHFRSVLADAVHEVVSVAQVVAAFPSMVLSPTPASWSRPNMLYYGGNPTCITGAGLPFVQQTFSFSDACGSQKPLQFTLSSASTLFALYVTGIDANLPCALQTSSLCIAALGDAAAIVSNLTPAPPLVTATAQVQSTGVGIMQFASENGTLKLLWQPLLDGGGWDFYGWMSLYEWVEGAREVVSFEGDVATLPLMSDVYTGDMFSTSGGSQKVEHATEGILYVVVYTSVVLAGVALLCSACAISIDLRVRSANLWRFNRVVGAVWIGRPLLFVRGCTALLLLSTAPTELVQVNGHTSFAPAPRSLVASAIIAGEATWVMYVVNDAMVVIATRLTRLYAPLSCAITWAAFLLVERTTPLQLSATLDRQCNAHDMDFQLNCASGTVQIGSLNRLLLLTIIQSVAFVASMGIVVGADAVRRRRATSPATGSAANECGLPQTPLLISGTANSFIEANVCNELWCVDKVSSIMCGLLPFSRRSRSQTFDLKLWVIMEDTQPDAIEKRYPPPLLRLNSSRPPLASEPSTLAAPAVRWDIRGYHVEGHRVIALCGFIFVVLSIISSVSYLTVVQVNLANDMSWATFNMTGAQAFVANWINEQLVLGADNWTFRLDNASVVQVAQFSSPTASVASPANFGALMQYTQLNEIHQTVAAFRSMDACAMPWVFSQYCYVDFQRRWSVANSAQRQARCTAMIGNGAVYLESFLRNVEWTDLSQCWGSSFAIAIGDELQTTQAGRAWLAQIQGPMVSVADEVAHWTASGITEYTTQWQNYKKIGLINSYAIENALGVAYDFTLQYLNGSFQFAQQSTFKMYWALGSDWELVARNSSAIGGMSLVRGSSNFAFANQTLESVMVTNGTLSLPFNNIFASVRAYLGPFGSVDMFYIVPPEEALRGFRMVQAAMRSALAGSLMAQQDFFLIEPIDAVRPVPKAWLALNTNAFGGSLLCSQPGASGDQRLLAGLINLASYSIACSTNGIYSQVQPNREYIVLSALLSGVATSPRASVNLPDICSQDTGHLDHCLSYLTQSFAFVDAHIVDVETIAATSLAVMHAIRALNIEFVQFVGDNATAPMTVLHINVLEPSDPTFFFFGWWYLCDWVFGTREVISFQGDGARINVLSEYLAPFSQDVLPWQFPTTLANYARSGAIYVTIVMISVSALVFVYIVLSRGYVEGFNMLELSRVGAIVWVGRPLLFLRSMTAIAVLSSASLELQLVDGAVSLFSSLTPPWYKTWLASSEVTWLVAVVNDIGLLATHGYAYYYATPNSILVWGLCSLLSRAYPVAHSTTLTKTCSVVAVDYQVVCTSGVIRIGSIQRFVSLFAVVLGANLTSFAMIRAAYKEPPKRTHDSLFLAAGAKFMFTDFKWIYNRVYYLDRASAVLNGILTYRRGLVMYAFDIKVWRIFIISLPAKWVVPDDHTLSTPSQYALPLTD</sequence>
<feature type="transmembrane region" description="Helical" evidence="1">
    <location>
        <begin position="1601"/>
        <end position="1622"/>
    </location>
</feature>
<feature type="transmembrane region" description="Helical" evidence="1">
    <location>
        <begin position="557"/>
        <end position="577"/>
    </location>
</feature>
<evidence type="ECO:0000313" key="3">
    <source>
        <dbReference type="Proteomes" id="UP000243579"/>
    </source>
</evidence>
<keyword evidence="1" id="KW-0472">Membrane</keyword>
<dbReference type="EMBL" id="JNBR01000146">
    <property type="protein sequence ID" value="OQR96369.1"/>
    <property type="molecule type" value="Genomic_DNA"/>
</dbReference>
<feature type="transmembrane region" description="Helical" evidence="1">
    <location>
        <begin position="597"/>
        <end position="614"/>
    </location>
</feature>
<feature type="transmembrane region" description="Helical" evidence="1">
    <location>
        <begin position="835"/>
        <end position="857"/>
    </location>
</feature>
<dbReference type="OrthoDB" id="78800at2759"/>
<feature type="transmembrane region" description="Helical" evidence="1">
    <location>
        <begin position="512"/>
        <end position="537"/>
    </location>
</feature>
<gene>
    <name evidence="2" type="ORF">ACHHYP_16011</name>
</gene>
<dbReference type="Proteomes" id="UP000243579">
    <property type="component" value="Unassembled WGS sequence"/>
</dbReference>
<organism evidence="2 3">
    <name type="scientific">Achlya hypogyna</name>
    <name type="common">Oomycete</name>
    <name type="synonym">Protoachlya hypogyna</name>
    <dbReference type="NCBI Taxonomy" id="1202772"/>
    <lineage>
        <taxon>Eukaryota</taxon>
        <taxon>Sar</taxon>
        <taxon>Stramenopiles</taxon>
        <taxon>Oomycota</taxon>
        <taxon>Saprolegniomycetes</taxon>
        <taxon>Saprolegniales</taxon>
        <taxon>Achlyaceae</taxon>
        <taxon>Achlya</taxon>
    </lineage>
</organism>
<name>A0A1V9ZEF0_ACHHY</name>
<feature type="transmembrane region" description="Helical" evidence="1">
    <location>
        <begin position="626"/>
        <end position="644"/>
    </location>
</feature>
<evidence type="ECO:0000313" key="2">
    <source>
        <dbReference type="EMBL" id="OQR96369.1"/>
    </source>
</evidence>
<comment type="caution">
    <text evidence="2">The sequence shown here is derived from an EMBL/GenBank/DDBJ whole genome shotgun (WGS) entry which is preliminary data.</text>
</comment>
<keyword evidence="3" id="KW-1185">Reference proteome</keyword>
<keyword evidence="1" id="KW-1133">Transmembrane helix</keyword>
<protein>
    <submittedName>
        <fullName evidence="2">Uncharacterized protein</fullName>
    </submittedName>
</protein>
<feature type="transmembrane region" description="Helical" evidence="1">
    <location>
        <begin position="1431"/>
        <end position="1452"/>
    </location>
</feature>